<dbReference type="Gene3D" id="2.10.70.100">
    <property type="match status" value="1"/>
</dbReference>
<dbReference type="PROSITE" id="PS50113">
    <property type="entry name" value="PAC"/>
    <property type="match status" value="1"/>
</dbReference>
<sequence length="489" mass="55341">MDPFDDGALDNQWEDEHSIVEYALQITDTVIWVWDLESDAISLYPPSQTTFGDIGDFTELLRHIHSADQSEVIDALETALGETGTYLTEFRLVRDEVCWVRAKGIVEYDGSGTPTRVVGISKDVTERVQREQAFSRLGEHVEEAETISDIGGWELNLETNELLWTDGTKRIHDVPPEYQPSLGEALSFYHPNDRPILEQAIEECRESGEPYNVEIRLITSEGRERWVNCRGERTQRGDSKILRGVIRDVTERKIRDQRLMVLNRILRHNIRNSLGVVMGNADLLREDLDTLEQNDELPVEEVPFSVAEAQSRASKIKRNAEQLVEIAERARRLSRILERNPPMNDVPVLPLVKRVASAFEAQYPTASVRVEGRDVSVRGDTESLRLALNELLENAIHHTQTPRQDVEISISKKTNDRIEINVVDTGPGIPNVEQEVLERGFEEPLMHGHGMGLWMVNWLLVRLGGSISIEANDPTGTVVTLKLPAARND</sequence>
<keyword evidence="6" id="KW-0175">Coiled coil</keyword>
<dbReference type="AlphaFoldDB" id="A0A1H7RHA8"/>
<dbReference type="EMBL" id="FOAD01000006">
    <property type="protein sequence ID" value="SEL59398.1"/>
    <property type="molecule type" value="Genomic_DNA"/>
</dbReference>
<feature type="coiled-coil region" evidence="6">
    <location>
        <begin position="306"/>
        <end position="340"/>
    </location>
</feature>
<dbReference type="SUPFAM" id="SSF55874">
    <property type="entry name" value="ATPase domain of HSP90 chaperone/DNA topoisomerase II/histidine kinase"/>
    <property type="match status" value="1"/>
</dbReference>
<protein>
    <recommendedName>
        <fullName evidence="2">histidine kinase</fullName>
        <ecNumber evidence="2">2.7.13.3</ecNumber>
    </recommendedName>
</protein>
<dbReference type="InterPro" id="IPR003594">
    <property type="entry name" value="HATPase_dom"/>
</dbReference>
<dbReference type="InterPro" id="IPR013655">
    <property type="entry name" value="PAS_fold_3"/>
</dbReference>
<dbReference type="Proteomes" id="UP000183894">
    <property type="component" value="Unassembled WGS sequence"/>
</dbReference>
<dbReference type="InterPro" id="IPR000700">
    <property type="entry name" value="PAS-assoc_C"/>
</dbReference>
<evidence type="ECO:0000256" key="3">
    <source>
        <dbReference type="ARBA" id="ARBA00022553"/>
    </source>
</evidence>
<dbReference type="PANTHER" id="PTHR43304:SF1">
    <property type="entry name" value="PAC DOMAIN-CONTAINING PROTEIN"/>
    <property type="match status" value="1"/>
</dbReference>
<reference evidence="9 10" key="1">
    <citation type="submission" date="2016-10" db="EMBL/GenBank/DDBJ databases">
        <authorList>
            <person name="de Groot N.N."/>
        </authorList>
    </citation>
    <scope>NUCLEOTIDE SEQUENCE [LARGE SCALE GENOMIC DNA]</scope>
    <source>
        <strain evidence="9 10">CDM_5</strain>
    </source>
</reference>
<dbReference type="InterPro" id="IPR052162">
    <property type="entry name" value="Sensor_kinase/Photoreceptor"/>
</dbReference>
<evidence type="ECO:0000313" key="9">
    <source>
        <dbReference type="EMBL" id="SEL59398.1"/>
    </source>
</evidence>
<dbReference type="PROSITE" id="PS50109">
    <property type="entry name" value="HIS_KIN"/>
    <property type="match status" value="1"/>
</dbReference>
<organism evidence="9 10">
    <name type="scientific">Haloferax larsenii</name>
    <dbReference type="NCBI Taxonomy" id="302484"/>
    <lineage>
        <taxon>Archaea</taxon>
        <taxon>Methanobacteriati</taxon>
        <taxon>Methanobacteriota</taxon>
        <taxon>Stenosarchaea group</taxon>
        <taxon>Halobacteria</taxon>
        <taxon>Halobacteriales</taxon>
        <taxon>Haloferacaceae</taxon>
        <taxon>Haloferax</taxon>
    </lineage>
</organism>
<keyword evidence="4" id="KW-0808">Transferase</keyword>
<name>A0A1H7RHA8_HALLR</name>
<dbReference type="Pfam" id="PF08447">
    <property type="entry name" value="PAS_3"/>
    <property type="match status" value="2"/>
</dbReference>
<dbReference type="InterPro" id="IPR000014">
    <property type="entry name" value="PAS"/>
</dbReference>
<dbReference type="InterPro" id="IPR036890">
    <property type="entry name" value="HATPase_C_sf"/>
</dbReference>
<dbReference type="SUPFAM" id="SSF55785">
    <property type="entry name" value="PYP-like sensor domain (PAS domain)"/>
    <property type="match status" value="2"/>
</dbReference>
<dbReference type="PANTHER" id="PTHR43304">
    <property type="entry name" value="PHYTOCHROME-LIKE PROTEIN CPH1"/>
    <property type="match status" value="1"/>
</dbReference>
<dbReference type="Gene3D" id="3.30.565.10">
    <property type="entry name" value="Histidine kinase-like ATPase, C-terminal domain"/>
    <property type="match status" value="1"/>
</dbReference>
<keyword evidence="3" id="KW-0597">Phosphoprotein</keyword>
<dbReference type="NCBIfam" id="TIGR00229">
    <property type="entry name" value="sensory_box"/>
    <property type="match status" value="1"/>
</dbReference>
<dbReference type="InterPro" id="IPR004358">
    <property type="entry name" value="Sig_transdc_His_kin-like_C"/>
</dbReference>
<dbReference type="Gene3D" id="3.30.450.20">
    <property type="entry name" value="PAS domain"/>
    <property type="match status" value="2"/>
</dbReference>
<evidence type="ECO:0000256" key="1">
    <source>
        <dbReference type="ARBA" id="ARBA00000085"/>
    </source>
</evidence>
<dbReference type="EC" id="2.7.13.3" evidence="2"/>
<dbReference type="InterPro" id="IPR001610">
    <property type="entry name" value="PAC"/>
</dbReference>
<evidence type="ECO:0000313" key="10">
    <source>
        <dbReference type="Proteomes" id="UP000183894"/>
    </source>
</evidence>
<dbReference type="SMART" id="SM00086">
    <property type="entry name" value="PAC"/>
    <property type="match status" value="2"/>
</dbReference>
<dbReference type="CDD" id="cd00130">
    <property type="entry name" value="PAS"/>
    <property type="match status" value="1"/>
</dbReference>
<dbReference type="OrthoDB" id="200505at2157"/>
<dbReference type="Pfam" id="PF02518">
    <property type="entry name" value="HATPase_c"/>
    <property type="match status" value="1"/>
</dbReference>
<evidence type="ECO:0000256" key="6">
    <source>
        <dbReference type="SAM" id="Coils"/>
    </source>
</evidence>
<feature type="domain" description="Histidine kinase" evidence="7">
    <location>
        <begin position="265"/>
        <end position="487"/>
    </location>
</feature>
<evidence type="ECO:0000259" key="7">
    <source>
        <dbReference type="PROSITE" id="PS50109"/>
    </source>
</evidence>
<keyword evidence="5" id="KW-0418">Kinase</keyword>
<accession>A0A1H7RHA8</accession>
<feature type="domain" description="PAC" evidence="8">
    <location>
        <begin position="211"/>
        <end position="261"/>
    </location>
</feature>
<evidence type="ECO:0000256" key="4">
    <source>
        <dbReference type="ARBA" id="ARBA00022679"/>
    </source>
</evidence>
<evidence type="ECO:0000256" key="5">
    <source>
        <dbReference type="ARBA" id="ARBA00022777"/>
    </source>
</evidence>
<proteinExistence type="predicted"/>
<dbReference type="PRINTS" id="PR00344">
    <property type="entry name" value="BCTRLSENSOR"/>
</dbReference>
<dbReference type="SMART" id="SM00387">
    <property type="entry name" value="HATPase_c"/>
    <property type="match status" value="1"/>
</dbReference>
<gene>
    <name evidence="9" type="ORF">SAMN04488691_10628</name>
</gene>
<evidence type="ECO:0000259" key="8">
    <source>
        <dbReference type="PROSITE" id="PS50113"/>
    </source>
</evidence>
<comment type="catalytic activity">
    <reaction evidence="1">
        <text>ATP + protein L-histidine = ADP + protein N-phospho-L-histidine.</text>
        <dbReference type="EC" id="2.7.13.3"/>
    </reaction>
</comment>
<dbReference type="GO" id="GO:0004673">
    <property type="term" value="F:protein histidine kinase activity"/>
    <property type="evidence" value="ECO:0007669"/>
    <property type="project" value="UniProtKB-EC"/>
</dbReference>
<dbReference type="InterPro" id="IPR035965">
    <property type="entry name" value="PAS-like_dom_sf"/>
</dbReference>
<dbReference type="RefSeq" id="WP_074794788.1">
    <property type="nucleotide sequence ID" value="NZ_FOAD01000006.1"/>
</dbReference>
<evidence type="ECO:0000256" key="2">
    <source>
        <dbReference type="ARBA" id="ARBA00012438"/>
    </source>
</evidence>
<dbReference type="InterPro" id="IPR005467">
    <property type="entry name" value="His_kinase_dom"/>
</dbReference>